<dbReference type="SUPFAM" id="SSF46689">
    <property type="entry name" value="Homeodomain-like"/>
    <property type="match status" value="2"/>
</dbReference>
<dbReference type="SMART" id="SM00342">
    <property type="entry name" value="HTH_ARAC"/>
    <property type="match status" value="1"/>
</dbReference>
<dbReference type="PANTHER" id="PTHR43280">
    <property type="entry name" value="ARAC-FAMILY TRANSCRIPTIONAL REGULATOR"/>
    <property type="match status" value="1"/>
</dbReference>
<evidence type="ECO:0000259" key="6">
    <source>
        <dbReference type="PROSITE" id="PS50110"/>
    </source>
</evidence>
<evidence type="ECO:0000256" key="4">
    <source>
        <dbReference type="PROSITE-ProRule" id="PRU00169"/>
    </source>
</evidence>
<feature type="modified residue" description="4-aspartylphosphate" evidence="4">
    <location>
        <position position="55"/>
    </location>
</feature>
<dbReference type="GO" id="GO:0003700">
    <property type="term" value="F:DNA-binding transcription factor activity"/>
    <property type="evidence" value="ECO:0007669"/>
    <property type="project" value="InterPro"/>
</dbReference>
<organism evidence="7 8">
    <name type="scientific">Cohnella terricola</name>
    <dbReference type="NCBI Taxonomy" id="1289167"/>
    <lineage>
        <taxon>Bacteria</taxon>
        <taxon>Bacillati</taxon>
        <taxon>Bacillota</taxon>
        <taxon>Bacilli</taxon>
        <taxon>Bacillales</taxon>
        <taxon>Paenibacillaceae</taxon>
        <taxon>Cohnella</taxon>
    </lineage>
</organism>
<keyword evidence="4" id="KW-0597">Phosphoprotein</keyword>
<dbReference type="OrthoDB" id="2640518at2"/>
<evidence type="ECO:0000256" key="3">
    <source>
        <dbReference type="ARBA" id="ARBA00023163"/>
    </source>
</evidence>
<keyword evidence="2" id="KW-0238">DNA-binding</keyword>
<evidence type="ECO:0000313" key="8">
    <source>
        <dbReference type="Proteomes" id="UP000316330"/>
    </source>
</evidence>
<gene>
    <name evidence="7" type="ORF">FPZ45_03675</name>
</gene>
<dbReference type="InterPro" id="IPR009057">
    <property type="entry name" value="Homeodomain-like_sf"/>
</dbReference>
<accession>A0A559JT39</accession>
<dbReference type="PROSITE" id="PS50110">
    <property type="entry name" value="RESPONSE_REGULATORY"/>
    <property type="match status" value="1"/>
</dbReference>
<dbReference type="CDD" id="cd17536">
    <property type="entry name" value="REC_YesN-like"/>
    <property type="match status" value="1"/>
</dbReference>
<dbReference type="Gene3D" id="3.40.50.2300">
    <property type="match status" value="1"/>
</dbReference>
<dbReference type="GO" id="GO:0000160">
    <property type="term" value="P:phosphorelay signal transduction system"/>
    <property type="evidence" value="ECO:0007669"/>
    <property type="project" value="InterPro"/>
</dbReference>
<feature type="domain" description="HTH araC/xylS-type" evidence="5">
    <location>
        <begin position="344"/>
        <end position="441"/>
    </location>
</feature>
<dbReference type="PANTHER" id="PTHR43280:SF2">
    <property type="entry name" value="HTH-TYPE TRANSCRIPTIONAL REGULATOR EXSA"/>
    <property type="match status" value="1"/>
</dbReference>
<dbReference type="SMART" id="SM00448">
    <property type="entry name" value="REC"/>
    <property type="match status" value="1"/>
</dbReference>
<dbReference type="PRINTS" id="PR00032">
    <property type="entry name" value="HTHARAC"/>
</dbReference>
<proteinExistence type="predicted"/>
<dbReference type="Gene3D" id="1.10.10.60">
    <property type="entry name" value="Homeodomain-like"/>
    <property type="match status" value="2"/>
</dbReference>
<dbReference type="SUPFAM" id="SSF52172">
    <property type="entry name" value="CheY-like"/>
    <property type="match status" value="1"/>
</dbReference>
<sequence length="441" mass="50580">MYQVLVVDDEPMICTGVATVLMNAGIGVSEVFVANNGFEALDYIRMDKIDLIITDIQMEQMSGIELIETVFAENPMIPMIVLSAHGEFEYAQKALRFGVKEYIVKPVVPSELLRVVQSLLTDRDAQLRSVADAAPDRVFVLEDMVSKRSHILNEIATEGVAEDELDELFECLGCRLEGPFFCALTVKLDLAKAGLHETDIRTFRDRNLLRYAALNIVEETLNRWNRVVFYSGSRSISIVLQYEEREIDSKTLLNEQTMIAQLIHHNLFKYIHLRSVIGISRVREGMMSWVELFAEAGEAIRWSEIHKDHPIFYIGDFGRHESPPSSGDVPVPSRILEDNNSFIQSAVQYIESNYKQKGLKLQEIAEYTYLSPNYLSYLFKKTVGINLWDYVTELRMKEAKRLLLTTDMRRYEIADEIGYESPEHFGKIFKKYFGVNPSEIK</sequence>
<comment type="caution">
    <text evidence="7">The sequence shown here is derived from an EMBL/GenBank/DDBJ whole genome shotgun (WGS) entry which is preliminary data.</text>
</comment>
<dbReference type="RefSeq" id="WP_144698558.1">
    <property type="nucleotide sequence ID" value="NZ_VNJJ01000002.1"/>
</dbReference>
<keyword evidence="3" id="KW-0804">Transcription</keyword>
<dbReference type="PROSITE" id="PS01124">
    <property type="entry name" value="HTH_ARAC_FAMILY_2"/>
    <property type="match status" value="1"/>
</dbReference>
<dbReference type="AlphaFoldDB" id="A0A559JT39"/>
<keyword evidence="8" id="KW-1185">Reference proteome</keyword>
<name>A0A559JT39_9BACL</name>
<dbReference type="InterPro" id="IPR001789">
    <property type="entry name" value="Sig_transdc_resp-reg_receiver"/>
</dbReference>
<evidence type="ECO:0000256" key="1">
    <source>
        <dbReference type="ARBA" id="ARBA00023015"/>
    </source>
</evidence>
<dbReference type="Pfam" id="PF12833">
    <property type="entry name" value="HTH_18"/>
    <property type="match status" value="1"/>
</dbReference>
<dbReference type="EMBL" id="VNJJ01000002">
    <property type="protein sequence ID" value="TVY03000.1"/>
    <property type="molecule type" value="Genomic_DNA"/>
</dbReference>
<dbReference type="Pfam" id="PF00072">
    <property type="entry name" value="Response_reg"/>
    <property type="match status" value="1"/>
</dbReference>
<keyword evidence="1" id="KW-0805">Transcription regulation</keyword>
<feature type="domain" description="Response regulatory" evidence="6">
    <location>
        <begin position="3"/>
        <end position="120"/>
    </location>
</feature>
<dbReference type="InterPro" id="IPR011006">
    <property type="entry name" value="CheY-like_superfamily"/>
</dbReference>
<dbReference type="InterPro" id="IPR020449">
    <property type="entry name" value="Tscrpt_reg_AraC-type_HTH"/>
</dbReference>
<dbReference type="GO" id="GO:0043565">
    <property type="term" value="F:sequence-specific DNA binding"/>
    <property type="evidence" value="ECO:0007669"/>
    <property type="project" value="InterPro"/>
</dbReference>
<dbReference type="InterPro" id="IPR018060">
    <property type="entry name" value="HTH_AraC"/>
</dbReference>
<evidence type="ECO:0000259" key="5">
    <source>
        <dbReference type="PROSITE" id="PS01124"/>
    </source>
</evidence>
<evidence type="ECO:0000256" key="2">
    <source>
        <dbReference type="ARBA" id="ARBA00023125"/>
    </source>
</evidence>
<evidence type="ECO:0000313" key="7">
    <source>
        <dbReference type="EMBL" id="TVY03000.1"/>
    </source>
</evidence>
<dbReference type="Proteomes" id="UP000316330">
    <property type="component" value="Unassembled WGS sequence"/>
</dbReference>
<reference evidence="7 8" key="1">
    <citation type="submission" date="2019-07" db="EMBL/GenBank/DDBJ databases">
        <authorList>
            <person name="Kim J."/>
        </authorList>
    </citation>
    <scope>NUCLEOTIDE SEQUENCE [LARGE SCALE GENOMIC DNA]</scope>
    <source>
        <strain evidence="7 8">G13</strain>
    </source>
</reference>
<protein>
    <submittedName>
        <fullName evidence="7">Response regulator</fullName>
    </submittedName>
</protein>